<keyword evidence="1 4" id="KW-0808">Transferase</keyword>
<dbReference type="Proteomes" id="UP000009284">
    <property type="component" value="Chromosome"/>
</dbReference>
<dbReference type="HOGENOM" id="CLU_034585_2_0_4"/>
<dbReference type="STRING" id="1008459.TASI_0252"/>
<dbReference type="AlphaFoldDB" id="G4QDM4"/>
<gene>
    <name evidence="4" type="ordered locus">TASI_0252</name>
</gene>
<dbReference type="RefSeq" id="WP_014110939.1">
    <property type="nucleotide sequence ID" value="NC_016043.1"/>
</dbReference>
<evidence type="ECO:0000256" key="2">
    <source>
        <dbReference type="ARBA" id="ARBA00022695"/>
    </source>
</evidence>
<keyword evidence="2" id="KW-0548">Nucleotidyltransferase</keyword>
<protein>
    <submittedName>
        <fullName evidence="4">Cytidyltransferase-related protein</fullName>
    </submittedName>
</protein>
<proteinExistence type="predicted"/>
<reference key="1">
    <citation type="submission" date="2011-09" db="EMBL/GenBank/DDBJ databases">
        <title>Genomic characterization of the Taylorella genus.</title>
        <authorList>
            <person name="Hebert L."/>
            <person name="Moumen B."/>
            <person name="Pons N."/>
            <person name="Duquesne F."/>
            <person name="Breuil M.-F."/>
            <person name="Goux D."/>
            <person name="Batto J.-M."/>
            <person name="Renault P."/>
            <person name="Laugier C."/>
            <person name="Petry S."/>
        </authorList>
    </citation>
    <scope>NUCLEOTIDE SEQUENCE</scope>
    <source>
        <strain>MCE3</strain>
    </source>
</reference>
<dbReference type="eggNOG" id="COG0615">
    <property type="taxonomic scope" value="Bacteria"/>
</dbReference>
<dbReference type="PANTHER" id="PTHR43793">
    <property type="entry name" value="FAD SYNTHASE"/>
    <property type="match status" value="1"/>
</dbReference>
<evidence type="ECO:0000256" key="1">
    <source>
        <dbReference type="ARBA" id="ARBA00022679"/>
    </source>
</evidence>
<reference evidence="4 5" key="2">
    <citation type="journal article" date="2012" name="PLoS ONE">
        <title>Genomic characterization of the taylorella genus.</title>
        <authorList>
            <person name="Hebert L."/>
            <person name="Moumen B."/>
            <person name="Pons N."/>
            <person name="Duquesne F."/>
            <person name="Breuil M.F."/>
            <person name="Goux D."/>
            <person name="Batto J.M."/>
            <person name="Laugier C."/>
            <person name="Renault P."/>
            <person name="Petry S."/>
        </authorList>
    </citation>
    <scope>NUCLEOTIDE SEQUENCE [LARGE SCALE GENOMIC DNA]</scope>
    <source>
        <strain evidence="4 5">MCE3</strain>
    </source>
</reference>
<dbReference type="Pfam" id="PF01467">
    <property type="entry name" value="CTP_transf_like"/>
    <property type="match status" value="1"/>
</dbReference>
<dbReference type="NCBIfam" id="TIGR00125">
    <property type="entry name" value="cyt_tran_rel"/>
    <property type="match status" value="1"/>
</dbReference>
<dbReference type="GO" id="GO:0016779">
    <property type="term" value="F:nucleotidyltransferase activity"/>
    <property type="evidence" value="ECO:0007669"/>
    <property type="project" value="UniProtKB-KW"/>
</dbReference>
<dbReference type="KEGG" id="tas:TASI_0252"/>
<name>G4QDM4_TAYAM</name>
<dbReference type="InterPro" id="IPR004821">
    <property type="entry name" value="Cyt_trans-like"/>
</dbReference>
<dbReference type="InterPro" id="IPR050385">
    <property type="entry name" value="Archaeal_FAD_synthase"/>
</dbReference>
<evidence type="ECO:0000313" key="4">
    <source>
        <dbReference type="EMBL" id="AEP36041.1"/>
    </source>
</evidence>
<evidence type="ECO:0000313" key="5">
    <source>
        <dbReference type="Proteomes" id="UP000009284"/>
    </source>
</evidence>
<keyword evidence="5" id="KW-1185">Reference proteome</keyword>
<dbReference type="EMBL" id="CP003059">
    <property type="protein sequence ID" value="AEP36041.1"/>
    <property type="molecule type" value="Genomic_DNA"/>
</dbReference>
<organism evidence="4 5">
    <name type="scientific">Taylorella asinigenitalis (strain MCE3)</name>
    <dbReference type="NCBI Taxonomy" id="1008459"/>
    <lineage>
        <taxon>Bacteria</taxon>
        <taxon>Pseudomonadati</taxon>
        <taxon>Pseudomonadota</taxon>
        <taxon>Betaproteobacteria</taxon>
        <taxon>Burkholderiales</taxon>
        <taxon>Alcaligenaceae</taxon>
        <taxon>Taylorella</taxon>
    </lineage>
</organism>
<feature type="domain" description="Cytidyltransferase-like" evidence="3">
    <location>
        <begin position="26"/>
        <end position="126"/>
    </location>
</feature>
<accession>G4QDM4</accession>
<dbReference type="OrthoDB" id="9795543at2"/>
<dbReference type="SUPFAM" id="SSF52374">
    <property type="entry name" value="Nucleotidylyl transferase"/>
    <property type="match status" value="1"/>
</dbReference>
<evidence type="ECO:0000259" key="3">
    <source>
        <dbReference type="Pfam" id="PF01467"/>
    </source>
</evidence>
<dbReference type="PANTHER" id="PTHR43793:SF2">
    <property type="entry name" value="BIFUNCTIONAL PROTEIN HLDE"/>
    <property type="match status" value="1"/>
</dbReference>
<dbReference type="Gene3D" id="3.40.50.620">
    <property type="entry name" value="HUPs"/>
    <property type="match status" value="1"/>
</dbReference>
<sequence length="159" mass="17971">MVGYEAKILPPKELQLRLKYESNIVFTNGVFDILHRGHVTYLAHTKERFGGKLVVALNTDNSVKLLNKGDARPYNNLQDRMAVVAALESVDYVTYFDESTPYELIELLKPQTIVKGGDYDMSKLPESELVKSWGGQAIAVPFEHNRSTTKLVEKIRNSN</sequence>
<dbReference type="InterPro" id="IPR014729">
    <property type="entry name" value="Rossmann-like_a/b/a_fold"/>
</dbReference>